<name>A0AAU8B736_9VIRU</name>
<dbReference type="Pfam" id="PF23343">
    <property type="entry name" value="REP_ORF2-G2P"/>
    <property type="match status" value="1"/>
</dbReference>
<dbReference type="EMBL" id="PP511415">
    <property type="protein sequence ID" value="XCD04036.1"/>
    <property type="molecule type" value="Genomic_DNA"/>
</dbReference>
<feature type="domain" description="Replication-associated protein ORF2/G2P" evidence="1">
    <location>
        <begin position="93"/>
        <end position="224"/>
    </location>
</feature>
<evidence type="ECO:0000313" key="3">
    <source>
        <dbReference type="EMBL" id="XCD07861.1"/>
    </source>
</evidence>
<dbReference type="InterPro" id="IPR056906">
    <property type="entry name" value="ORF2/G2P_dom"/>
</dbReference>
<evidence type="ECO:0000259" key="1">
    <source>
        <dbReference type="Pfam" id="PF23343"/>
    </source>
</evidence>
<reference evidence="3" key="1">
    <citation type="submission" date="2024-03" db="EMBL/GenBank/DDBJ databases">
        <title>Diverse circular DNA viruses in blood, oral, and fecal samples of captive lemurs.</title>
        <authorList>
            <person name="Paietta E.N."/>
            <person name="Kraberger S."/>
            <person name="Lund M.C."/>
            <person name="Custer J.M."/>
            <person name="Vargas K.M."/>
            <person name="Ehmke E.E."/>
            <person name="Yoder A.D."/>
            <person name="Varsani A."/>
        </authorList>
    </citation>
    <scope>NUCLEOTIDE SEQUENCE</scope>
    <source>
        <strain evidence="2">Duke_21_76</strain>
        <strain evidence="3">Duke_28FS_87</strain>
    </source>
</reference>
<organism evidence="3">
    <name type="scientific">Dulem virus 169</name>
    <dbReference type="NCBI Taxonomy" id="3145646"/>
    <lineage>
        <taxon>Viruses</taxon>
        <taxon>Monodnaviria</taxon>
        <taxon>Sangervirae</taxon>
        <taxon>Phixviricota</taxon>
        <taxon>Malgrandaviricetes</taxon>
        <taxon>Petitvirales</taxon>
        <taxon>Microviridae</taxon>
        <taxon>Microvirus</taxon>
    </lineage>
</organism>
<evidence type="ECO:0000313" key="2">
    <source>
        <dbReference type="EMBL" id="XCD04036.1"/>
    </source>
</evidence>
<sequence>MCNHPLKGFQVGFTDSGKPKYKIVSFDVDHVEIDITGHLTVCMEKFTGANCSDRVDNYIEIPCGKCIECRLEYSRQWANRCMLELQYHDPRFCWFVTLTYDDMSMQHLPVGLINDCEVHSVDKQDIQKFFKLLRRDVEYHDRAVEPSIRYFCCGEYGSKSLRPHYHAIIYGLNLSDNTSWSKSHHNFQLFRSPYLEKIWKKGFVVVSPVTWETCAYTARYVMKKAKGLTADQYLEHGINPEFVLMSRRPGIGRQYFDDHYKDIYKFDSINVSTSQGGKQFKPPRYFDQLYAQIDSLESEVLKINRRECAEAAIELKLKRTDKSYVDVLRTEEKILSSKVKALRRDHI</sequence>
<accession>A0AAU8B736</accession>
<dbReference type="EMBL" id="PP511821">
    <property type="protein sequence ID" value="XCD07861.1"/>
    <property type="molecule type" value="Genomic_DNA"/>
</dbReference>
<proteinExistence type="predicted"/>
<protein>
    <submittedName>
        <fullName evidence="3">Replication initiator protein</fullName>
    </submittedName>
</protein>